<reference evidence="3" key="1">
    <citation type="journal article" date="2014" name="Int. J. Syst. Evol. Microbiol.">
        <title>Complete genome sequence of Corynebacterium casei LMG S-19264T (=DSM 44701T), isolated from a smear-ripened cheese.</title>
        <authorList>
            <consortium name="US DOE Joint Genome Institute (JGI-PGF)"/>
            <person name="Walter F."/>
            <person name="Albersmeier A."/>
            <person name="Kalinowski J."/>
            <person name="Ruckert C."/>
        </authorList>
    </citation>
    <scope>NUCLEOTIDE SEQUENCE</scope>
    <source>
        <strain evidence="3">JCM 12862</strain>
    </source>
</reference>
<proteinExistence type="inferred from homology"/>
<organism evidence="3 4">
    <name type="scientific">Yeosuana aromativorans</name>
    <dbReference type="NCBI Taxonomy" id="288019"/>
    <lineage>
        <taxon>Bacteria</taxon>
        <taxon>Pseudomonadati</taxon>
        <taxon>Bacteroidota</taxon>
        <taxon>Flavobacteriia</taxon>
        <taxon>Flavobacteriales</taxon>
        <taxon>Flavobacteriaceae</taxon>
        <taxon>Yeosuana</taxon>
    </lineage>
</organism>
<sequence length="283" mass="32169">MFNFAPHFVVNLVFKRSLMKNILVPVGTSPNTISHLQYAVDFAESFGAKLYVVHVYKVYSKAGTMVNLDQILERESKEFLNDLVSKIDTKNVEVITKALKGKIINTLELVCKIANIDLIMIEPRTNSVNDEVFLGETSGKIIKQMNGPATLIVPEGYVFKPVKHILMAVKSAIIKKENVLEPLKFFKDHFKPVVDLLLVKTPYHNEGDFDVNDELSQLVDNITETENATTFQGVLRHYESHNPDMLCVVRRKRGFFMKKWEKNVILKKDFSSDIPVLVLSGLK</sequence>
<dbReference type="PANTHER" id="PTHR46268">
    <property type="entry name" value="STRESS RESPONSE PROTEIN NHAX"/>
    <property type="match status" value="1"/>
</dbReference>
<evidence type="ECO:0000313" key="3">
    <source>
        <dbReference type="EMBL" id="GGK14469.1"/>
    </source>
</evidence>
<name>A0A8J3FE71_9FLAO</name>
<comment type="caution">
    <text evidence="3">The sequence shown here is derived from an EMBL/GenBank/DDBJ whole genome shotgun (WGS) entry which is preliminary data.</text>
</comment>
<dbReference type="InterPro" id="IPR006016">
    <property type="entry name" value="UspA"/>
</dbReference>
<dbReference type="SUPFAM" id="SSF52402">
    <property type="entry name" value="Adenine nucleotide alpha hydrolases-like"/>
    <property type="match status" value="1"/>
</dbReference>
<dbReference type="EMBL" id="BMNR01000001">
    <property type="protein sequence ID" value="GGK14469.1"/>
    <property type="molecule type" value="Genomic_DNA"/>
</dbReference>
<dbReference type="Pfam" id="PF00582">
    <property type="entry name" value="Usp"/>
    <property type="match status" value="1"/>
</dbReference>
<accession>A0A8J3FE71</accession>
<dbReference type="CDD" id="cd00293">
    <property type="entry name" value="USP-like"/>
    <property type="match status" value="1"/>
</dbReference>
<keyword evidence="4" id="KW-1185">Reference proteome</keyword>
<dbReference type="Gene3D" id="3.40.50.12370">
    <property type="match status" value="1"/>
</dbReference>
<gene>
    <name evidence="3" type="ORF">GCM10007962_05910</name>
</gene>
<evidence type="ECO:0000313" key="4">
    <source>
        <dbReference type="Proteomes" id="UP000612329"/>
    </source>
</evidence>
<reference evidence="3" key="2">
    <citation type="submission" date="2020-09" db="EMBL/GenBank/DDBJ databases">
        <authorList>
            <person name="Sun Q."/>
            <person name="Ohkuma M."/>
        </authorList>
    </citation>
    <scope>NUCLEOTIDE SEQUENCE</scope>
    <source>
        <strain evidence="3">JCM 12862</strain>
    </source>
</reference>
<feature type="domain" description="UspA" evidence="2">
    <location>
        <begin position="19"/>
        <end position="150"/>
    </location>
</feature>
<evidence type="ECO:0000259" key="2">
    <source>
        <dbReference type="Pfam" id="PF00582"/>
    </source>
</evidence>
<protein>
    <recommendedName>
        <fullName evidence="2">UspA domain-containing protein</fullName>
    </recommendedName>
</protein>
<comment type="similarity">
    <text evidence="1">Belongs to the universal stress protein A family.</text>
</comment>
<dbReference type="AlphaFoldDB" id="A0A8J3FE71"/>
<dbReference type="PANTHER" id="PTHR46268:SF6">
    <property type="entry name" value="UNIVERSAL STRESS PROTEIN UP12"/>
    <property type="match status" value="1"/>
</dbReference>
<evidence type="ECO:0000256" key="1">
    <source>
        <dbReference type="ARBA" id="ARBA00008791"/>
    </source>
</evidence>
<dbReference type="Proteomes" id="UP000612329">
    <property type="component" value="Unassembled WGS sequence"/>
</dbReference>